<protein>
    <submittedName>
        <fullName evidence="1">Uncharacterized protein</fullName>
    </submittedName>
</protein>
<comment type="caution">
    <text evidence="1">The sequence shown here is derived from an EMBL/GenBank/DDBJ whole genome shotgun (WGS) entry which is preliminary data.</text>
</comment>
<evidence type="ECO:0000313" key="2">
    <source>
        <dbReference type="Proteomes" id="UP001190700"/>
    </source>
</evidence>
<reference evidence="1 2" key="1">
    <citation type="journal article" date="2015" name="Genome Biol. Evol.">
        <title>Comparative Genomics of a Bacterivorous Green Alga Reveals Evolutionary Causalities and Consequences of Phago-Mixotrophic Mode of Nutrition.</title>
        <authorList>
            <person name="Burns J.A."/>
            <person name="Paasch A."/>
            <person name="Narechania A."/>
            <person name="Kim E."/>
        </authorList>
    </citation>
    <scope>NUCLEOTIDE SEQUENCE [LARGE SCALE GENOMIC DNA]</scope>
    <source>
        <strain evidence="1 2">PLY_AMNH</strain>
    </source>
</reference>
<dbReference type="EMBL" id="LGRX02022055">
    <property type="protein sequence ID" value="KAK3255994.1"/>
    <property type="molecule type" value="Genomic_DNA"/>
</dbReference>
<dbReference type="AlphaFoldDB" id="A0AAE0KPT1"/>
<organism evidence="1 2">
    <name type="scientific">Cymbomonas tetramitiformis</name>
    <dbReference type="NCBI Taxonomy" id="36881"/>
    <lineage>
        <taxon>Eukaryota</taxon>
        <taxon>Viridiplantae</taxon>
        <taxon>Chlorophyta</taxon>
        <taxon>Pyramimonadophyceae</taxon>
        <taxon>Pyramimonadales</taxon>
        <taxon>Pyramimonadaceae</taxon>
        <taxon>Cymbomonas</taxon>
    </lineage>
</organism>
<keyword evidence="2" id="KW-1185">Reference proteome</keyword>
<name>A0AAE0KPT1_9CHLO</name>
<evidence type="ECO:0000313" key="1">
    <source>
        <dbReference type="EMBL" id="KAK3255994.1"/>
    </source>
</evidence>
<sequence>MTKSAKMFGGQDVPFVSLGGQDVPFVSLGGPDVLLVSLGRAFVELGGRTCLFLWSFGAWGQDVLFVSLGQDVPS</sequence>
<proteinExistence type="predicted"/>
<dbReference type="Proteomes" id="UP001190700">
    <property type="component" value="Unassembled WGS sequence"/>
</dbReference>
<gene>
    <name evidence="1" type="ORF">CYMTET_34851</name>
</gene>
<accession>A0AAE0KPT1</accession>